<accession>A0A2X0SC63</accession>
<dbReference type="AlphaFoldDB" id="A0A2X0SC63"/>
<name>A0A2X0SC63_BROTH</name>
<dbReference type="EMBL" id="OUNC01000045">
    <property type="protein sequence ID" value="SPP29401.1"/>
    <property type="molecule type" value="Genomic_DNA"/>
</dbReference>
<reference evidence="2" key="1">
    <citation type="submission" date="2018-04" db="EMBL/GenBank/DDBJ databases">
        <authorList>
            <person name="Illikoud N."/>
        </authorList>
    </citation>
    <scope>NUCLEOTIDE SEQUENCE [LARGE SCALE GENOMIC DNA]</scope>
</reference>
<organism evidence="1 2">
    <name type="scientific">Brochothrix thermosphacta</name>
    <name type="common">Microbacterium thermosphactum</name>
    <dbReference type="NCBI Taxonomy" id="2756"/>
    <lineage>
        <taxon>Bacteria</taxon>
        <taxon>Bacillati</taxon>
        <taxon>Bacillota</taxon>
        <taxon>Bacilli</taxon>
        <taxon>Bacillales</taxon>
        <taxon>Listeriaceae</taxon>
        <taxon>Brochothrix</taxon>
    </lineage>
</organism>
<evidence type="ECO:0000313" key="1">
    <source>
        <dbReference type="EMBL" id="SPP29401.1"/>
    </source>
</evidence>
<dbReference type="InterPro" id="IPR009057">
    <property type="entry name" value="Homeodomain-like_sf"/>
</dbReference>
<dbReference type="RefSeq" id="WP_069120130.1">
    <property type="nucleotide sequence ID" value="NZ_OUNC01000045.1"/>
</dbReference>
<protein>
    <recommendedName>
        <fullName evidence="3">Mor transcription activator domain-containing protein</fullName>
    </recommendedName>
</protein>
<gene>
    <name evidence="1" type="ORF">BTBSAS_50049</name>
</gene>
<dbReference type="SUPFAM" id="SSF46689">
    <property type="entry name" value="Homeodomain-like"/>
    <property type="match status" value="1"/>
</dbReference>
<proteinExistence type="predicted"/>
<dbReference type="Proteomes" id="UP000270190">
    <property type="component" value="Unassembled WGS sequence"/>
</dbReference>
<evidence type="ECO:0000313" key="2">
    <source>
        <dbReference type="Proteomes" id="UP000270190"/>
    </source>
</evidence>
<evidence type="ECO:0008006" key="3">
    <source>
        <dbReference type="Google" id="ProtNLM"/>
    </source>
</evidence>
<sequence length="96" mass="11162">MLEDKKAWNTVYKEIANYIGEEKTIRLFNAYKGTNIAFPMRLISRESVKKIIASGHPERSVNQLAVETGYSERNIRRLIKELKLESIEVLDNEHVL</sequence>